<sequence>MNLAPWLASLVCLAVTAQGGNQGWGSDTTTKRRTKAALTMEDTNEELPPLRFDGTLNTVNKHMEEAHKKYVEALQSIGGPRPLQDAQSYQQVEMEVLNPEMLADSSEENQVPKSPCLEGTPSFLCTVQLVPGGKRHIVARAELEDGLRVADEDYAGFSLPFCCDGKPGRMVME</sequence>
<comment type="caution">
    <text evidence="2">The sequence shown here is derived from an EMBL/GenBank/DDBJ whole genome shotgun (WGS) entry which is preliminary data.</text>
</comment>
<protein>
    <submittedName>
        <fullName evidence="2">Uncharacterized protein</fullName>
    </submittedName>
</protein>
<evidence type="ECO:0000313" key="3">
    <source>
        <dbReference type="Proteomes" id="UP000324222"/>
    </source>
</evidence>
<feature type="chain" id="PRO_5022846277" evidence="1">
    <location>
        <begin position="20"/>
        <end position="173"/>
    </location>
</feature>
<name>A0A5B7ICK6_PORTR</name>
<feature type="signal peptide" evidence="1">
    <location>
        <begin position="1"/>
        <end position="19"/>
    </location>
</feature>
<dbReference type="Proteomes" id="UP000324222">
    <property type="component" value="Unassembled WGS sequence"/>
</dbReference>
<evidence type="ECO:0000256" key="1">
    <source>
        <dbReference type="SAM" id="SignalP"/>
    </source>
</evidence>
<organism evidence="2 3">
    <name type="scientific">Portunus trituberculatus</name>
    <name type="common">Swimming crab</name>
    <name type="synonym">Neptunus trituberculatus</name>
    <dbReference type="NCBI Taxonomy" id="210409"/>
    <lineage>
        <taxon>Eukaryota</taxon>
        <taxon>Metazoa</taxon>
        <taxon>Ecdysozoa</taxon>
        <taxon>Arthropoda</taxon>
        <taxon>Crustacea</taxon>
        <taxon>Multicrustacea</taxon>
        <taxon>Malacostraca</taxon>
        <taxon>Eumalacostraca</taxon>
        <taxon>Eucarida</taxon>
        <taxon>Decapoda</taxon>
        <taxon>Pleocyemata</taxon>
        <taxon>Brachyura</taxon>
        <taxon>Eubrachyura</taxon>
        <taxon>Portunoidea</taxon>
        <taxon>Portunidae</taxon>
        <taxon>Portuninae</taxon>
        <taxon>Portunus</taxon>
    </lineage>
</organism>
<dbReference type="EMBL" id="VSRR010057378">
    <property type="protein sequence ID" value="MPC81572.1"/>
    <property type="molecule type" value="Genomic_DNA"/>
</dbReference>
<evidence type="ECO:0000313" key="2">
    <source>
        <dbReference type="EMBL" id="MPC81572.1"/>
    </source>
</evidence>
<accession>A0A5B7ICK6</accession>
<reference evidence="2 3" key="1">
    <citation type="submission" date="2019-05" db="EMBL/GenBank/DDBJ databases">
        <title>Another draft genome of Portunus trituberculatus and its Hox gene families provides insights of decapod evolution.</title>
        <authorList>
            <person name="Jeong J.-H."/>
            <person name="Song I."/>
            <person name="Kim S."/>
            <person name="Choi T."/>
            <person name="Kim D."/>
            <person name="Ryu S."/>
            <person name="Kim W."/>
        </authorList>
    </citation>
    <scope>NUCLEOTIDE SEQUENCE [LARGE SCALE GENOMIC DNA]</scope>
    <source>
        <tissue evidence="2">Muscle</tissue>
    </source>
</reference>
<gene>
    <name evidence="2" type="ORF">E2C01_076197</name>
</gene>
<proteinExistence type="predicted"/>
<dbReference type="AlphaFoldDB" id="A0A5B7ICK6"/>
<keyword evidence="3" id="KW-1185">Reference proteome</keyword>
<keyword evidence="1" id="KW-0732">Signal</keyword>